<reference evidence="1 2" key="1">
    <citation type="submission" date="2023-11" db="EMBL/GenBank/DDBJ databases">
        <authorList>
            <person name="Okamura Y."/>
        </authorList>
    </citation>
    <scope>NUCLEOTIDE SEQUENCE [LARGE SCALE GENOMIC DNA]</scope>
</reference>
<dbReference type="InterPro" id="IPR013783">
    <property type="entry name" value="Ig-like_fold"/>
</dbReference>
<dbReference type="EMBL" id="CAVLEF010000122">
    <property type="protein sequence ID" value="CAK1551333.1"/>
    <property type="molecule type" value="Genomic_DNA"/>
</dbReference>
<evidence type="ECO:0000313" key="2">
    <source>
        <dbReference type="Proteomes" id="UP001497472"/>
    </source>
</evidence>
<proteinExistence type="predicted"/>
<gene>
    <name evidence="1" type="ORF">LNINA_LOCUS10484</name>
</gene>
<protein>
    <recommendedName>
        <fullName evidence="3">Ig-like domain-containing protein</fullName>
    </recommendedName>
</protein>
<sequence length="82" mass="9167">MSLFPNNVTGRKTAKSIYSLWRALDARANVKYTQTKRHYNAVEADGSLLLALVGVEDEGLYECGVENETSFVDRVNVTVRSK</sequence>
<name>A0AAV1JTB7_9NEOP</name>
<dbReference type="InterPro" id="IPR036179">
    <property type="entry name" value="Ig-like_dom_sf"/>
</dbReference>
<dbReference type="SUPFAM" id="SSF48726">
    <property type="entry name" value="Immunoglobulin"/>
    <property type="match status" value="1"/>
</dbReference>
<dbReference type="Proteomes" id="UP001497472">
    <property type="component" value="Unassembled WGS sequence"/>
</dbReference>
<keyword evidence="2" id="KW-1185">Reference proteome</keyword>
<evidence type="ECO:0008006" key="3">
    <source>
        <dbReference type="Google" id="ProtNLM"/>
    </source>
</evidence>
<accession>A0AAV1JTB7</accession>
<dbReference type="AlphaFoldDB" id="A0AAV1JTB7"/>
<dbReference type="Gene3D" id="2.60.40.10">
    <property type="entry name" value="Immunoglobulins"/>
    <property type="match status" value="1"/>
</dbReference>
<organism evidence="1 2">
    <name type="scientific">Leptosia nina</name>
    <dbReference type="NCBI Taxonomy" id="320188"/>
    <lineage>
        <taxon>Eukaryota</taxon>
        <taxon>Metazoa</taxon>
        <taxon>Ecdysozoa</taxon>
        <taxon>Arthropoda</taxon>
        <taxon>Hexapoda</taxon>
        <taxon>Insecta</taxon>
        <taxon>Pterygota</taxon>
        <taxon>Neoptera</taxon>
        <taxon>Endopterygota</taxon>
        <taxon>Lepidoptera</taxon>
        <taxon>Glossata</taxon>
        <taxon>Ditrysia</taxon>
        <taxon>Papilionoidea</taxon>
        <taxon>Pieridae</taxon>
        <taxon>Pierinae</taxon>
        <taxon>Leptosia</taxon>
    </lineage>
</organism>
<evidence type="ECO:0000313" key="1">
    <source>
        <dbReference type="EMBL" id="CAK1551333.1"/>
    </source>
</evidence>
<comment type="caution">
    <text evidence="1">The sequence shown here is derived from an EMBL/GenBank/DDBJ whole genome shotgun (WGS) entry which is preliminary data.</text>
</comment>